<dbReference type="Gene3D" id="3.40.50.300">
    <property type="entry name" value="P-loop containing nucleotide triphosphate hydrolases"/>
    <property type="match status" value="1"/>
</dbReference>
<feature type="domain" description="ATPase AAA-type core" evidence="1">
    <location>
        <begin position="83"/>
        <end position="143"/>
    </location>
</feature>
<dbReference type="PANTHER" id="PTHR46411">
    <property type="entry name" value="FAMILY ATPASE, PUTATIVE-RELATED"/>
    <property type="match status" value="1"/>
</dbReference>
<dbReference type="PANTHER" id="PTHR46411:SF3">
    <property type="entry name" value="AAA+ ATPASE DOMAIN-CONTAINING PROTEIN"/>
    <property type="match status" value="1"/>
</dbReference>
<dbReference type="GO" id="GO:0016887">
    <property type="term" value="F:ATP hydrolysis activity"/>
    <property type="evidence" value="ECO:0007669"/>
    <property type="project" value="InterPro"/>
</dbReference>
<protein>
    <recommendedName>
        <fullName evidence="1">ATPase AAA-type core domain-containing protein</fullName>
    </recommendedName>
</protein>
<accession>A0A5J5EV05</accession>
<dbReference type="GO" id="GO:0005524">
    <property type="term" value="F:ATP binding"/>
    <property type="evidence" value="ECO:0007669"/>
    <property type="project" value="InterPro"/>
</dbReference>
<dbReference type="SUPFAM" id="SSF52540">
    <property type="entry name" value="P-loop containing nucleoside triphosphate hydrolases"/>
    <property type="match status" value="1"/>
</dbReference>
<name>A0A5J5EV05_9PEZI</name>
<gene>
    <name evidence="2" type="ORF">FN846DRAFT_18524</name>
</gene>
<sequence>MGNRLIIGVTVHLAPAFALNFGPHHFVPFDHHLHRVRCLLSDENIRATTRSISACTIRHVDEDNKKRPRVDIIQGKGQGLVVALHGRPGVGKTLTVEGIADDFKEPLYTVSTDGLGTSPGELERRLLKILGFWGGVLLLDEAEVFL</sequence>
<dbReference type="Proteomes" id="UP000326924">
    <property type="component" value="Unassembled WGS sequence"/>
</dbReference>
<dbReference type="Pfam" id="PF00004">
    <property type="entry name" value="AAA"/>
    <property type="match status" value="1"/>
</dbReference>
<evidence type="ECO:0000259" key="1">
    <source>
        <dbReference type="Pfam" id="PF00004"/>
    </source>
</evidence>
<dbReference type="AlphaFoldDB" id="A0A5J5EV05"/>
<dbReference type="InParanoid" id="A0A5J5EV05"/>
<dbReference type="InterPro" id="IPR027417">
    <property type="entry name" value="P-loop_NTPase"/>
</dbReference>
<dbReference type="EMBL" id="VXIS01000103">
    <property type="protein sequence ID" value="KAA8904883.1"/>
    <property type="molecule type" value="Genomic_DNA"/>
</dbReference>
<organism evidence="2 3">
    <name type="scientific">Sphaerosporella brunnea</name>
    <dbReference type="NCBI Taxonomy" id="1250544"/>
    <lineage>
        <taxon>Eukaryota</taxon>
        <taxon>Fungi</taxon>
        <taxon>Dikarya</taxon>
        <taxon>Ascomycota</taxon>
        <taxon>Pezizomycotina</taxon>
        <taxon>Pezizomycetes</taxon>
        <taxon>Pezizales</taxon>
        <taxon>Pyronemataceae</taxon>
        <taxon>Sphaerosporella</taxon>
    </lineage>
</organism>
<dbReference type="InterPro" id="IPR003959">
    <property type="entry name" value="ATPase_AAA_core"/>
</dbReference>
<comment type="caution">
    <text evidence="2">The sequence shown here is derived from an EMBL/GenBank/DDBJ whole genome shotgun (WGS) entry which is preliminary data.</text>
</comment>
<dbReference type="OrthoDB" id="10042665at2759"/>
<keyword evidence="3" id="KW-1185">Reference proteome</keyword>
<evidence type="ECO:0000313" key="2">
    <source>
        <dbReference type="EMBL" id="KAA8904883.1"/>
    </source>
</evidence>
<evidence type="ECO:0000313" key="3">
    <source>
        <dbReference type="Proteomes" id="UP000326924"/>
    </source>
</evidence>
<proteinExistence type="predicted"/>
<reference evidence="2 3" key="1">
    <citation type="submission" date="2019-09" db="EMBL/GenBank/DDBJ databases">
        <title>Draft genome of the ectomycorrhizal ascomycete Sphaerosporella brunnea.</title>
        <authorList>
            <consortium name="DOE Joint Genome Institute"/>
            <person name="Benucci G.M."/>
            <person name="Marozzi G."/>
            <person name="Antonielli L."/>
            <person name="Sanchez S."/>
            <person name="Marco P."/>
            <person name="Wang X."/>
            <person name="Falini L.B."/>
            <person name="Barry K."/>
            <person name="Haridas S."/>
            <person name="Lipzen A."/>
            <person name="Labutti K."/>
            <person name="Grigoriev I.V."/>
            <person name="Murat C."/>
            <person name="Martin F."/>
            <person name="Albertini E."/>
            <person name="Donnini D."/>
            <person name="Bonito G."/>
        </authorList>
    </citation>
    <scope>NUCLEOTIDE SEQUENCE [LARGE SCALE GENOMIC DNA]</scope>
    <source>
        <strain evidence="2 3">Sb_GMNB300</strain>
    </source>
</reference>